<dbReference type="Proteomes" id="UP000029980">
    <property type="component" value="Chromosome"/>
</dbReference>
<dbReference type="HOGENOM" id="CLU_743184_0_0_2"/>
<reference evidence="1 2" key="1">
    <citation type="journal article" date="2015" name="Int. J. Syst. Evol. Microbiol.">
        <title>Thermococcus eurythermalis sp. nov., a conditional piezophilic hyperthermophilic archaeon with a wide temperature range isolated from an oil-immersed chimney in the Guaymas Basin.</title>
        <authorList>
            <person name="Zhao W."/>
            <person name="Zeng X."/>
            <person name="Xiao X."/>
        </authorList>
    </citation>
    <scope>NUCLEOTIDE SEQUENCE [LARGE SCALE GENOMIC DNA]</scope>
    <source>
        <strain evidence="1 2">A501</strain>
    </source>
</reference>
<protein>
    <submittedName>
        <fullName evidence="1">Uncharacterized protein</fullName>
    </submittedName>
</protein>
<dbReference type="AlphaFoldDB" id="A0A097QVJ4"/>
<sequence length="372" mass="43584">MESYYDNVPEFRYWDVSAWRKYIEKYIGRIYTITEALLQFREHLKTWEGERLSEVPEEYRKFFIGGVTEEGPSENALSWLVWSVYGAGITEFDKLRDMLKANEHEGALQICQVRFIDEDSVEFLKFLKKANHLSKDILSKALITVPTSFSPYDLVRNPREFVKAIGELYLASANFSAAHNYYTFFIISTRNIHYKYLLTAYPRLETNFGVVREFLKLEPMFEPSIEIESLRRKYTIWTHSKGGLADKIYSLNELVMETFNFPENRKHRIKRILKYAIQEPEDLKLTYYQLAKDALEKVVADVEAKLYHQFNTNKLTITINDLSVTVGNKYGFQRTMSLPLFLNTIGPWLFLGLGKLERGSEPNTLVYKPVEV</sequence>
<proteinExistence type="predicted"/>
<accession>A0A097QVJ4</accession>
<evidence type="ECO:0000313" key="1">
    <source>
        <dbReference type="EMBL" id="AIU70495.1"/>
    </source>
</evidence>
<dbReference type="STRING" id="1505907.TEU_09230"/>
<dbReference type="KEGG" id="teu:TEU_09230"/>
<dbReference type="EMBL" id="CP008887">
    <property type="protein sequence ID" value="AIU70495.1"/>
    <property type="molecule type" value="Genomic_DNA"/>
</dbReference>
<evidence type="ECO:0000313" key="2">
    <source>
        <dbReference type="Proteomes" id="UP000029980"/>
    </source>
</evidence>
<gene>
    <name evidence="1" type="ORF">TEU_09230</name>
</gene>
<name>A0A097QVJ4_9EURY</name>
<keyword evidence="2" id="KW-1185">Reference proteome</keyword>
<organism evidence="1 2">
    <name type="scientific">Thermococcus eurythermalis</name>
    <dbReference type="NCBI Taxonomy" id="1505907"/>
    <lineage>
        <taxon>Archaea</taxon>
        <taxon>Methanobacteriati</taxon>
        <taxon>Methanobacteriota</taxon>
        <taxon>Thermococci</taxon>
        <taxon>Thermococcales</taxon>
        <taxon>Thermococcaceae</taxon>
        <taxon>Thermococcus</taxon>
    </lineage>
</organism>